<name>A0A9W7BTH3_9STRA</name>
<evidence type="ECO:0000259" key="8">
    <source>
        <dbReference type="SMART" id="SM00382"/>
    </source>
</evidence>
<dbReference type="CDD" id="cd00009">
    <property type="entry name" value="AAA"/>
    <property type="match status" value="1"/>
</dbReference>
<dbReference type="GO" id="GO:0016887">
    <property type="term" value="F:ATP hydrolysis activity"/>
    <property type="evidence" value="ECO:0007669"/>
    <property type="project" value="InterPro"/>
</dbReference>
<keyword evidence="5 6" id="KW-0539">Nucleus</keyword>
<dbReference type="EMBL" id="BRXX01000124">
    <property type="protein sequence ID" value="GMH92155.1"/>
    <property type="molecule type" value="Genomic_DNA"/>
</dbReference>
<dbReference type="PANTHER" id="PTHR10763">
    <property type="entry name" value="CELL DIVISION CONTROL PROTEIN 6-RELATED"/>
    <property type="match status" value="1"/>
</dbReference>
<dbReference type="InterPro" id="IPR027417">
    <property type="entry name" value="P-loop_NTPase"/>
</dbReference>
<feature type="compositionally biased region" description="Low complexity" evidence="7">
    <location>
        <begin position="15"/>
        <end position="29"/>
    </location>
</feature>
<protein>
    <recommendedName>
        <fullName evidence="6">Origin recognition complex subunit 1</fullName>
    </recommendedName>
</protein>
<organism evidence="9 10">
    <name type="scientific">Triparma verrucosa</name>
    <dbReference type="NCBI Taxonomy" id="1606542"/>
    <lineage>
        <taxon>Eukaryota</taxon>
        <taxon>Sar</taxon>
        <taxon>Stramenopiles</taxon>
        <taxon>Ochrophyta</taxon>
        <taxon>Bolidophyceae</taxon>
        <taxon>Parmales</taxon>
        <taxon>Triparmaceae</taxon>
        <taxon>Triparma</taxon>
    </lineage>
</organism>
<comment type="subcellular location">
    <subcellularLocation>
        <location evidence="1 6">Nucleus</location>
    </subcellularLocation>
</comment>
<dbReference type="SUPFAM" id="SSF52540">
    <property type="entry name" value="P-loop containing nucleoside triphosphate hydrolases"/>
    <property type="match status" value="1"/>
</dbReference>
<keyword evidence="6" id="KW-0547">Nucleotide-binding</keyword>
<dbReference type="GO" id="GO:0005524">
    <property type="term" value="F:ATP binding"/>
    <property type="evidence" value="ECO:0007669"/>
    <property type="project" value="UniProtKB-KW"/>
</dbReference>
<evidence type="ECO:0000256" key="6">
    <source>
        <dbReference type="RuleBase" id="RU365058"/>
    </source>
</evidence>
<evidence type="ECO:0000313" key="10">
    <source>
        <dbReference type="Proteomes" id="UP001165160"/>
    </source>
</evidence>
<dbReference type="GO" id="GO:0006270">
    <property type="term" value="P:DNA replication initiation"/>
    <property type="evidence" value="ECO:0007669"/>
    <property type="project" value="TreeGrafter"/>
</dbReference>
<evidence type="ECO:0000256" key="2">
    <source>
        <dbReference type="ARBA" id="ARBA00008398"/>
    </source>
</evidence>
<accession>A0A9W7BTH3</accession>
<sequence>MKSNKVSNKRLNQNSSSTTTSYHTSILNTPHPPSHLPPTSLPLPPFTISLSSHVLISLTSSHTFASYTPSPYNFYDTDGEIIQRDEWGVGEVLCIREEGGEVEVEVRWGCFFWEVGNVREGWSLSSGSLEIIYETSSTDLIPSESIVSLLPPSSFEYTSFYSQSTKTLIPLPKEESKFERFRRGIKYSKVLVGRELREETERRGGGGEEEEKVEGEGILRKSLSLLSLSSVLGSSLSERQTEKSVITTFLKNSIKSSGKSSNALFVAGPPGCGKTATVLNVIDNLFTLRSLGSLPSFSFLVINAMSLRTPYDAYTSLWRSVSGKVCNPVEASAGLDKWFGKKEGEKNVMVLLLDEMDYLVTRKQTVLYDLFDWPGRVTVNKLCIIGIANTINLPERLLPRVQSRLGLLRVTFQAYNVEQMKSILKTRLREVECFEDGAVEFAARKTVGLSGDCRRAFLVCAEAVKGVIDRVRAEKELGKDDISYTVKVRDVVNAVRGMTDVPQLQSLRCCSDFDALVVVSAASLLSSTGREEGGIGVEELRQKMSAVAAALGDSAFLPIPSFPELLQILNRLNDCRMIILETPKNQSMRLAAAGTSGVWPLVFLNVDVYDVLDVLVQTKHRKLAEKNLRRI</sequence>
<comment type="similarity">
    <text evidence="2 6">Belongs to the ORC1 family.</text>
</comment>
<evidence type="ECO:0000256" key="7">
    <source>
        <dbReference type="SAM" id="MobiDB-lite"/>
    </source>
</evidence>
<keyword evidence="10" id="KW-1185">Reference proteome</keyword>
<dbReference type="Pfam" id="PF00004">
    <property type="entry name" value="AAA"/>
    <property type="match status" value="1"/>
</dbReference>
<dbReference type="GO" id="GO:0005664">
    <property type="term" value="C:nuclear origin of replication recognition complex"/>
    <property type="evidence" value="ECO:0007669"/>
    <property type="project" value="TreeGrafter"/>
</dbReference>
<dbReference type="Pfam" id="PF22606">
    <property type="entry name" value="Cdc6-ORC-like_ATPase_lid"/>
    <property type="match status" value="1"/>
</dbReference>
<dbReference type="Gene3D" id="1.10.8.60">
    <property type="match status" value="1"/>
</dbReference>
<dbReference type="InterPro" id="IPR003593">
    <property type="entry name" value="AAA+_ATPase"/>
</dbReference>
<evidence type="ECO:0000256" key="5">
    <source>
        <dbReference type="ARBA" id="ARBA00023242"/>
    </source>
</evidence>
<proteinExistence type="inferred from homology"/>
<evidence type="ECO:0000256" key="4">
    <source>
        <dbReference type="ARBA" id="ARBA00023125"/>
    </source>
</evidence>
<evidence type="ECO:0000256" key="1">
    <source>
        <dbReference type="ARBA" id="ARBA00004123"/>
    </source>
</evidence>
<keyword evidence="3 6" id="KW-0235">DNA replication</keyword>
<reference evidence="10" key="1">
    <citation type="journal article" date="2023" name="Commun. Biol.">
        <title>Genome analysis of Parmales, the sister group of diatoms, reveals the evolutionary specialization of diatoms from phago-mixotrophs to photoautotrophs.</title>
        <authorList>
            <person name="Ban H."/>
            <person name="Sato S."/>
            <person name="Yoshikawa S."/>
            <person name="Yamada K."/>
            <person name="Nakamura Y."/>
            <person name="Ichinomiya M."/>
            <person name="Sato N."/>
            <person name="Blanc-Mathieu R."/>
            <person name="Endo H."/>
            <person name="Kuwata A."/>
            <person name="Ogata H."/>
        </authorList>
    </citation>
    <scope>NUCLEOTIDE SEQUENCE [LARGE SCALE GENOMIC DNA]</scope>
    <source>
        <strain evidence="10">NIES 3699</strain>
    </source>
</reference>
<evidence type="ECO:0000313" key="9">
    <source>
        <dbReference type="EMBL" id="GMH92155.1"/>
    </source>
</evidence>
<comment type="caution">
    <text evidence="9">The sequence shown here is derived from an EMBL/GenBank/DDBJ whole genome shotgun (WGS) entry which is preliminary data.</text>
</comment>
<feature type="region of interest" description="Disordered" evidence="7">
    <location>
        <begin position="1"/>
        <end position="38"/>
    </location>
</feature>
<dbReference type="InterPro" id="IPR054425">
    <property type="entry name" value="Cdc6_ORC1-like_ATPase_lid"/>
</dbReference>
<keyword evidence="4 6" id="KW-0238">DNA-binding</keyword>
<dbReference type="Proteomes" id="UP001165160">
    <property type="component" value="Unassembled WGS sequence"/>
</dbReference>
<evidence type="ECO:0000256" key="3">
    <source>
        <dbReference type="ARBA" id="ARBA00022705"/>
    </source>
</evidence>
<dbReference type="GO" id="GO:0033314">
    <property type="term" value="P:mitotic DNA replication checkpoint signaling"/>
    <property type="evidence" value="ECO:0007669"/>
    <property type="project" value="TreeGrafter"/>
</dbReference>
<feature type="compositionally biased region" description="Polar residues" evidence="7">
    <location>
        <begin position="1"/>
        <end position="14"/>
    </location>
</feature>
<dbReference type="GO" id="GO:0003688">
    <property type="term" value="F:DNA replication origin binding"/>
    <property type="evidence" value="ECO:0007669"/>
    <property type="project" value="TreeGrafter"/>
</dbReference>
<gene>
    <name evidence="9" type="ORF">TrVE_jg8930</name>
</gene>
<dbReference type="InterPro" id="IPR003959">
    <property type="entry name" value="ATPase_AAA_core"/>
</dbReference>
<comment type="function">
    <text evidence="6">Component of the origin recognition complex (ORC) that binds origins of replication. DNA-binding is ATP-dependent, however specific DNA sequences that define origins of replication have not been identified so far. ORC is required to assemble the pre-replication complex necessary to initiate DNA replication.</text>
</comment>
<keyword evidence="6" id="KW-0067">ATP-binding</keyword>
<dbReference type="PANTHER" id="PTHR10763:SF23">
    <property type="entry name" value="ORIGIN RECOGNITION COMPLEX SUBUNIT 1"/>
    <property type="match status" value="1"/>
</dbReference>
<feature type="domain" description="AAA+ ATPase" evidence="8">
    <location>
        <begin position="260"/>
        <end position="411"/>
    </location>
</feature>
<dbReference type="InterPro" id="IPR050311">
    <property type="entry name" value="ORC1/CDC6"/>
</dbReference>
<dbReference type="Gene3D" id="3.40.50.300">
    <property type="entry name" value="P-loop containing nucleotide triphosphate hydrolases"/>
    <property type="match status" value="1"/>
</dbReference>
<comment type="subunit">
    <text evidence="6">ORC is composed of six subunits.</text>
</comment>
<dbReference type="SMART" id="SM00382">
    <property type="entry name" value="AAA"/>
    <property type="match status" value="1"/>
</dbReference>
<dbReference type="AlphaFoldDB" id="A0A9W7BTH3"/>